<dbReference type="EMBL" id="JBJKBG010000010">
    <property type="protein sequence ID" value="KAL3717805.1"/>
    <property type="molecule type" value="Genomic_DNA"/>
</dbReference>
<evidence type="ECO:0000313" key="4">
    <source>
        <dbReference type="EMBL" id="KAL3717805.1"/>
    </source>
</evidence>
<dbReference type="InterPro" id="IPR013126">
    <property type="entry name" value="Hsp_70_fam"/>
</dbReference>
<dbReference type="PRINTS" id="PR00301">
    <property type="entry name" value="HEATSHOCK70"/>
</dbReference>
<comment type="caution">
    <text evidence="4">The sequence shown here is derived from an EMBL/GenBank/DDBJ whole genome shotgun (WGS) entry which is preliminary data.</text>
</comment>
<keyword evidence="5" id="KW-1185">Reference proteome</keyword>
<organism evidence="4 5">
    <name type="scientific">Eucalyptus globulus</name>
    <name type="common">Tasmanian blue gum</name>
    <dbReference type="NCBI Taxonomy" id="34317"/>
    <lineage>
        <taxon>Eukaryota</taxon>
        <taxon>Viridiplantae</taxon>
        <taxon>Streptophyta</taxon>
        <taxon>Embryophyta</taxon>
        <taxon>Tracheophyta</taxon>
        <taxon>Spermatophyta</taxon>
        <taxon>Magnoliopsida</taxon>
        <taxon>eudicotyledons</taxon>
        <taxon>Gunneridae</taxon>
        <taxon>Pentapetalae</taxon>
        <taxon>rosids</taxon>
        <taxon>malvids</taxon>
        <taxon>Myrtales</taxon>
        <taxon>Myrtaceae</taxon>
        <taxon>Myrtoideae</taxon>
        <taxon>Eucalypteae</taxon>
        <taxon>Eucalyptus</taxon>
    </lineage>
</organism>
<dbReference type="Gene3D" id="3.30.420.40">
    <property type="match status" value="2"/>
</dbReference>
<dbReference type="InterPro" id="IPR029047">
    <property type="entry name" value="HSP70_peptide-bd_sf"/>
</dbReference>
<reference evidence="4 5" key="1">
    <citation type="submission" date="2024-11" db="EMBL/GenBank/DDBJ databases">
        <title>Chromosome-level genome assembly of Eucalyptus globulus Labill. provides insights into its genome evolution.</title>
        <authorList>
            <person name="Li X."/>
        </authorList>
    </citation>
    <scope>NUCLEOTIDE SEQUENCE [LARGE SCALE GENOMIC DNA]</scope>
    <source>
        <strain evidence="4">CL2024</strain>
        <tissue evidence="4">Fresh tender leaves</tissue>
    </source>
</reference>
<dbReference type="AlphaFoldDB" id="A0ABD3IVC1"/>
<evidence type="ECO:0000256" key="2">
    <source>
        <dbReference type="ARBA" id="ARBA00022840"/>
    </source>
</evidence>
<keyword evidence="3" id="KW-1133">Transmembrane helix</keyword>
<dbReference type="SUPFAM" id="SSF100920">
    <property type="entry name" value="Heat shock protein 70kD (HSP70), peptide-binding domain"/>
    <property type="match status" value="1"/>
</dbReference>
<evidence type="ECO:0000256" key="1">
    <source>
        <dbReference type="ARBA" id="ARBA00022741"/>
    </source>
</evidence>
<keyword evidence="1" id="KW-0547">Nucleotide-binding</keyword>
<gene>
    <name evidence="4" type="ORF">ACJRO7_003021</name>
</gene>
<feature type="transmembrane region" description="Helical" evidence="3">
    <location>
        <begin position="67"/>
        <end position="89"/>
    </location>
</feature>
<dbReference type="PANTHER" id="PTHR19375">
    <property type="entry name" value="HEAT SHOCK PROTEIN 70KDA"/>
    <property type="match status" value="1"/>
</dbReference>
<keyword evidence="3" id="KW-0472">Membrane</keyword>
<dbReference type="GO" id="GO:0005524">
    <property type="term" value="F:ATP binding"/>
    <property type="evidence" value="ECO:0007669"/>
    <property type="project" value="UniProtKB-KW"/>
</dbReference>
<dbReference type="SUPFAM" id="SSF53067">
    <property type="entry name" value="Actin-like ATPase domain"/>
    <property type="match status" value="1"/>
</dbReference>
<keyword evidence="2" id="KW-0067">ATP-binding</keyword>
<sequence>MDKSSVHDVILAGGSTRIPKVQPLLQDFFNGNELCKSINSDEAVAYGAAVQAAILSGEGNEKIQDPLLLDVTLLFLVLEAAVGVTAVLIQRNTIVPTKKEQVFSTYLDN</sequence>
<dbReference type="Proteomes" id="UP001634007">
    <property type="component" value="Unassembled WGS sequence"/>
</dbReference>
<evidence type="ECO:0000256" key="3">
    <source>
        <dbReference type="SAM" id="Phobius"/>
    </source>
</evidence>
<keyword evidence="3" id="KW-0812">Transmembrane</keyword>
<proteinExistence type="predicted"/>
<evidence type="ECO:0000313" key="5">
    <source>
        <dbReference type="Proteomes" id="UP001634007"/>
    </source>
</evidence>
<name>A0ABD3IVC1_EUCGL</name>
<protein>
    <submittedName>
        <fullName evidence="4">Uncharacterized protein</fullName>
    </submittedName>
</protein>
<dbReference type="Gene3D" id="2.60.34.10">
    <property type="entry name" value="Substrate Binding Domain Of DNAk, Chain A, domain 1"/>
    <property type="match status" value="1"/>
</dbReference>
<dbReference type="Pfam" id="PF00012">
    <property type="entry name" value="HSP70"/>
    <property type="match status" value="1"/>
</dbReference>
<dbReference type="InterPro" id="IPR043129">
    <property type="entry name" value="ATPase_NBD"/>
</dbReference>
<accession>A0ABD3IVC1</accession>